<dbReference type="GO" id="GO:0009330">
    <property type="term" value="C:DNA topoisomerase type II (double strand cut, ATP-hydrolyzing) complex"/>
    <property type="evidence" value="ECO:0007669"/>
    <property type="project" value="TreeGrafter"/>
</dbReference>
<evidence type="ECO:0000256" key="1">
    <source>
        <dbReference type="ARBA" id="ARBA00008263"/>
    </source>
</evidence>
<keyword evidence="4" id="KW-0413">Isomerase</keyword>
<dbReference type="InterPro" id="IPR050220">
    <property type="entry name" value="Type_II_DNA_Topoisomerases"/>
</dbReference>
<dbReference type="PANTHER" id="PTHR43493:SF5">
    <property type="entry name" value="DNA GYRASE SUBUNIT A, CHLOROPLASTIC_MITOCHONDRIAL"/>
    <property type="match status" value="1"/>
</dbReference>
<dbReference type="PROSITE" id="PS52040">
    <property type="entry name" value="TOPO_IIA"/>
    <property type="match status" value="1"/>
</dbReference>
<dbReference type="GO" id="GO:0003677">
    <property type="term" value="F:DNA binding"/>
    <property type="evidence" value="ECO:0007669"/>
    <property type="project" value="UniProtKB-KW"/>
</dbReference>
<dbReference type="GO" id="GO:0003918">
    <property type="term" value="F:DNA topoisomerase type II (double strand cut, ATP-hydrolyzing) activity"/>
    <property type="evidence" value="ECO:0007669"/>
    <property type="project" value="InterPro"/>
</dbReference>
<reference evidence="6" key="1">
    <citation type="submission" date="2018-05" db="EMBL/GenBank/DDBJ databases">
        <authorList>
            <person name="Lanie J.A."/>
            <person name="Ng W.-L."/>
            <person name="Kazmierczak K.M."/>
            <person name="Andrzejewski T.M."/>
            <person name="Davidsen T.M."/>
            <person name="Wayne K.J."/>
            <person name="Tettelin H."/>
            <person name="Glass J.I."/>
            <person name="Rusch D."/>
            <person name="Podicherti R."/>
            <person name="Tsui H.-C.T."/>
            <person name="Winkler M.E."/>
        </authorList>
    </citation>
    <scope>NUCLEOTIDE SEQUENCE</scope>
</reference>
<dbReference type="SUPFAM" id="SSF56719">
    <property type="entry name" value="Type II DNA topoisomerase"/>
    <property type="match status" value="1"/>
</dbReference>
<evidence type="ECO:0000259" key="5">
    <source>
        <dbReference type="PROSITE" id="PS52040"/>
    </source>
</evidence>
<dbReference type="InterPro" id="IPR002205">
    <property type="entry name" value="Topo_IIA_dom_A"/>
</dbReference>
<keyword evidence="2" id="KW-0799">Topoisomerase</keyword>
<feature type="non-terminal residue" evidence="6">
    <location>
        <position position="99"/>
    </location>
</feature>
<dbReference type="GO" id="GO:0005524">
    <property type="term" value="F:ATP binding"/>
    <property type="evidence" value="ECO:0007669"/>
    <property type="project" value="InterPro"/>
</dbReference>
<evidence type="ECO:0000313" key="6">
    <source>
        <dbReference type="EMBL" id="SVE06740.1"/>
    </source>
</evidence>
<dbReference type="PANTHER" id="PTHR43493">
    <property type="entry name" value="DNA GYRASE/TOPOISOMERASE SUBUNIT A"/>
    <property type="match status" value="1"/>
</dbReference>
<evidence type="ECO:0000256" key="4">
    <source>
        <dbReference type="ARBA" id="ARBA00023235"/>
    </source>
</evidence>
<dbReference type="EMBL" id="UINC01191881">
    <property type="protein sequence ID" value="SVE06740.1"/>
    <property type="molecule type" value="Genomic_DNA"/>
</dbReference>
<accession>A0A383AGL8</accession>
<keyword evidence="3" id="KW-0238">DNA-binding</keyword>
<dbReference type="Gene3D" id="3.90.199.10">
    <property type="entry name" value="Topoisomerase II, domain 5"/>
    <property type="match status" value="1"/>
</dbReference>
<dbReference type="GO" id="GO:0005737">
    <property type="term" value="C:cytoplasm"/>
    <property type="evidence" value="ECO:0007669"/>
    <property type="project" value="TreeGrafter"/>
</dbReference>
<comment type="similarity">
    <text evidence="1">Belongs to the type II topoisomerase GyrA/ParC subunit family.</text>
</comment>
<dbReference type="AlphaFoldDB" id="A0A383AGL8"/>
<feature type="domain" description="Topo IIA-type catalytic" evidence="5">
    <location>
        <begin position="38"/>
        <end position="99"/>
    </location>
</feature>
<dbReference type="InterPro" id="IPR013760">
    <property type="entry name" value="Topo_IIA-like_dom_sf"/>
</dbReference>
<gene>
    <name evidence="6" type="ORF">METZ01_LOCUS459594</name>
</gene>
<organism evidence="6">
    <name type="scientific">marine metagenome</name>
    <dbReference type="NCBI Taxonomy" id="408172"/>
    <lineage>
        <taxon>unclassified sequences</taxon>
        <taxon>metagenomes</taxon>
        <taxon>ecological metagenomes</taxon>
    </lineage>
</organism>
<sequence>MQTIEISKDLNIKPISMYDEMTSSYLSYAMSVIVSRALPDVRDGLKPVHRRILFAMHKGGYDWSKQFRKSARIVGDVIGKYHPHGDQSVYDALVRMVQD</sequence>
<dbReference type="GO" id="GO:0006265">
    <property type="term" value="P:DNA topological change"/>
    <property type="evidence" value="ECO:0007669"/>
    <property type="project" value="InterPro"/>
</dbReference>
<proteinExistence type="inferred from homology"/>
<dbReference type="Pfam" id="PF00521">
    <property type="entry name" value="DNA_topoisoIV"/>
    <property type="match status" value="1"/>
</dbReference>
<evidence type="ECO:0000256" key="3">
    <source>
        <dbReference type="ARBA" id="ARBA00023125"/>
    </source>
</evidence>
<protein>
    <recommendedName>
        <fullName evidence="5">Topo IIA-type catalytic domain-containing protein</fullName>
    </recommendedName>
</protein>
<dbReference type="InterPro" id="IPR013758">
    <property type="entry name" value="Topo_IIA_A/C_ab"/>
</dbReference>
<evidence type="ECO:0000256" key="2">
    <source>
        <dbReference type="ARBA" id="ARBA00023029"/>
    </source>
</evidence>
<name>A0A383AGL8_9ZZZZ</name>